<sequence length="83" mass="9989">MEGKLQCPCFLRRWGRRRCRSWWEVCEENGIERIELSAAEQEKWREAAKPTWDKWVAEREAEGVPGQEIIDETLRLFEKYCEG</sequence>
<dbReference type="AlphaFoldDB" id="X1JLC0"/>
<organism evidence="1">
    <name type="scientific">marine sediment metagenome</name>
    <dbReference type="NCBI Taxonomy" id="412755"/>
    <lineage>
        <taxon>unclassified sequences</taxon>
        <taxon>metagenomes</taxon>
        <taxon>ecological metagenomes</taxon>
    </lineage>
</organism>
<gene>
    <name evidence="1" type="ORF">S06H3_06787</name>
</gene>
<accession>X1JLC0</accession>
<dbReference type="InterPro" id="IPR038404">
    <property type="entry name" value="TRAP_DctP_sf"/>
</dbReference>
<reference evidence="1" key="1">
    <citation type="journal article" date="2014" name="Front. Microbiol.">
        <title>High frequency of phylogenetically diverse reductive dehalogenase-homologous genes in deep subseafloor sedimentary metagenomes.</title>
        <authorList>
            <person name="Kawai M."/>
            <person name="Futagami T."/>
            <person name="Toyoda A."/>
            <person name="Takaki Y."/>
            <person name="Nishi S."/>
            <person name="Hori S."/>
            <person name="Arai W."/>
            <person name="Tsubouchi T."/>
            <person name="Morono Y."/>
            <person name="Uchiyama I."/>
            <person name="Ito T."/>
            <person name="Fujiyama A."/>
            <person name="Inagaki F."/>
            <person name="Takami H."/>
        </authorList>
    </citation>
    <scope>NUCLEOTIDE SEQUENCE</scope>
    <source>
        <strain evidence="1">Expedition CK06-06</strain>
    </source>
</reference>
<dbReference type="EMBL" id="BARV01002679">
    <property type="protein sequence ID" value="GAH94877.1"/>
    <property type="molecule type" value="Genomic_DNA"/>
</dbReference>
<dbReference type="Gene3D" id="3.40.190.170">
    <property type="entry name" value="Bacterial extracellular solute-binding protein, family 7"/>
    <property type="match status" value="1"/>
</dbReference>
<proteinExistence type="predicted"/>
<comment type="caution">
    <text evidence="1">The sequence shown here is derived from an EMBL/GenBank/DDBJ whole genome shotgun (WGS) entry which is preliminary data.</text>
</comment>
<evidence type="ECO:0000313" key="1">
    <source>
        <dbReference type="EMBL" id="GAH94877.1"/>
    </source>
</evidence>
<name>X1JLC0_9ZZZZ</name>
<protein>
    <submittedName>
        <fullName evidence="1">Uncharacterized protein</fullName>
    </submittedName>
</protein>